<evidence type="ECO:0000313" key="2">
    <source>
        <dbReference type="EMBL" id="PKY60246.1"/>
    </source>
</evidence>
<evidence type="ECO:0000313" key="3">
    <source>
        <dbReference type="Proteomes" id="UP000234323"/>
    </source>
</evidence>
<keyword evidence="3" id="KW-1185">Reference proteome</keyword>
<proteinExistence type="predicted"/>
<organism evidence="2 3">
    <name type="scientific">Rhizophagus irregularis</name>
    <dbReference type="NCBI Taxonomy" id="588596"/>
    <lineage>
        <taxon>Eukaryota</taxon>
        <taxon>Fungi</taxon>
        <taxon>Fungi incertae sedis</taxon>
        <taxon>Mucoromycota</taxon>
        <taxon>Glomeromycotina</taxon>
        <taxon>Glomeromycetes</taxon>
        <taxon>Glomerales</taxon>
        <taxon>Glomeraceae</taxon>
        <taxon>Rhizophagus</taxon>
    </lineage>
</organism>
<comment type="caution">
    <text evidence="2">The sequence shown here is derived from an EMBL/GenBank/DDBJ whole genome shotgun (WGS) entry which is preliminary data.</text>
</comment>
<dbReference type="Proteomes" id="UP000234323">
    <property type="component" value="Unassembled WGS sequence"/>
</dbReference>
<protein>
    <recommendedName>
        <fullName evidence="1">DUF8211 domain-containing protein</fullName>
    </recommendedName>
</protein>
<reference evidence="2 3" key="1">
    <citation type="submission" date="2015-10" db="EMBL/GenBank/DDBJ databases">
        <title>Genome analyses suggest a sexual origin of heterokaryosis in a supposedly ancient asexual fungus.</title>
        <authorList>
            <person name="Ropars J."/>
            <person name="Sedzielewska K."/>
            <person name="Noel J."/>
            <person name="Charron P."/>
            <person name="Farinelli L."/>
            <person name="Marton T."/>
            <person name="Kruger M."/>
            <person name="Pelin A."/>
            <person name="Brachmann A."/>
            <person name="Corradi N."/>
        </authorList>
    </citation>
    <scope>NUCLEOTIDE SEQUENCE [LARGE SCALE GENOMIC DNA]</scope>
    <source>
        <strain evidence="2 3">A4</strain>
    </source>
</reference>
<dbReference type="AlphaFoldDB" id="A0A2I1HMY2"/>
<sequence length="256" mass="30123">MALSTLLTNTKVTHANLLHARWSSKYNKKVISTRTESLSSNSNTAKKQNIRFERSERRVFNQHKPCKGEDLNLSEKSRISRRCKFLFSGVPSLKIPIKHLQYKKAQDTPWQKDYNFLLPYDGLIPTVAPYNPKPKGFIPVKYRDIIPPDPIYSTNGSFIVPGSREWFTYMYNLEKRLRHEIISNKLAKEKKQSLIDHGSSAKHHDLRQEQKRHLTELTDFYHEGLTTYHNDLAYRTWKMYPSKRLWLCGQSILDNR</sequence>
<feature type="domain" description="DUF8211" evidence="1">
    <location>
        <begin position="37"/>
        <end position="117"/>
    </location>
</feature>
<gene>
    <name evidence="2" type="ORF">RhiirA4_430979</name>
</gene>
<dbReference type="VEuPathDB" id="FungiDB:RhiirFUN_024380"/>
<dbReference type="InterPro" id="IPR058524">
    <property type="entry name" value="DUF8211"/>
</dbReference>
<name>A0A2I1HMY2_9GLOM</name>
<accession>A0A2I1HMY2</accession>
<dbReference type="EMBL" id="LLXI01004090">
    <property type="protein sequence ID" value="PKY60246.1"/>
    <property type="molecule type" value="Genomic_DNA"/>
</dbReference>
<dbReference type="Pfam" id="PF26638">
    <property type="entry name" value="DUF8211"/>
    <property type="match status" value="1"/>
</dbReference>
<evidence type="ECO:0000259" key="1">
    <source>
        <dbReference type="Pfam" id="PF26638"/>
    </source>
</evidence>